<dbReference type="Gene3D" id="2.40.50.100">
    <property type="match status" value="1"/>
</dbReference>
<sequence>MLTIKTKSNDHSVIKDKQSLIIDNKKIKIDLNKTHQNVFQVFYNNKSFDIEILKSDPGYKHVELKINGKKVSLQALTKLDELLDQLGMNKGTVVAENIIKAPMPGKVIELLCKVGDSVATGDNLIILEAMKMENILKAPLSGTIKKITAKEGESVEKGSLLIEIEE</sequence>
<dbReference type="InterPro" id="IPR001882">
    <property type="entry name" value="Biotin_BS"/>
</dbReference>
<feature type="domain" description="Lipoyl-binding" evidence="2">
    <location>
        <begin position="90"/>
        <end position="165"/>
    </location>
</feature>
<dbReference type="InterPro" id="IPR011053">
    <property type="entry name" value="Single_hybrid_motif"/>
</dbReference>
<dbReference type="PROSITE" id="PS00188">
    <property type="entry name" value="BIOTIN"/>
    <property type="match status" value="1"/>
</dbReference>
<evidence type="ECO:0000313" key="4">
    <source>
        <dbReference type="Proteomes" id="UP000585050"/>
    </source>
</evidence>
<dbReference type="AlphaFoldDB" id="A0A7X8SII4"/>
<keyword evidence="1" id="KW-0092">Biotin</keyword>
<dbReference type="Pfam" id="PF00364">
    <property type="entry name" value="Biotin_lipoyl"/>
    <property type="match status" value="1"/>
</dbReference>
<gene>
    <name evidence="3" type="ORF">HGP29_06540</name>
</gene>
<dbReference type="CDD" id="cd06850">
    <property type="entry name" value="biotinyl_domain"/>
    <property type="match status" value="1"/>
</dbReference>
<dbReference type="PANTHER" id="PTHR45266:SF3">
    <property type="entry name" value="OXALOACETATE DECARBOXYLASE ALPHA CHAIN"/>
    <property type="match status" value="1"/>
</dbReference>
<organism evidence="3 4">
    <name type="scientific">Flammeovirga agarivorans</name>
    <dbReference type="NCBI Taxonomy" id="2726742"/>
    <lineage>
        <taxon>Bacteria</taxon>
        <taxon>Pseudomonadati</taxon>
        <taxon>Bacteroidota</taxon>
        <taxon>Cytophagia</taxon>
        <taxon>Cytophagales</taxon>
        <taxon>Flammeovirgaceae</taxon>
        <taxon>Flammeovirga</taxon>
    </lineage>
</organism>
<keyword evidence="4" id="KW-1185">Reference proteome</keyword>
<dbReference type="InterPro" id="IPR000089">
    <property type="entry name" value="Biotin_lipoyl"/>
</dbReference>
<dbReference type="SUPFAM" id="SSF51230">
    <property type="entry name" value="Single hybrid motif"/>
    <property type="match status" value="1"/>
</dbReference>
<protein>
    <submittedName>
        <fullName evidence="3">Acetyl-CoA carboxylase biotin carboxyl carrier protein subunit</fullName>
    </submittedName>
</protein>
<dbReference type="FunFam" id="2.40.50.100:FF:000003">
    <property type="entry name" value="Acetyl-CoA carboxylase biotin carboxyl carrier protein"/>
    <property type="match status" value="1"/>
</dbReference>
<proteinExistence type="predicted"/>
<dbReference type="PANTHER" id="PTHR45266">
    <property type="entry name" value="OXALOACETATE DECARBOXYLASE ALPHA CHAIN"/>
    <property type="match status" value="1"/>
</dbReference>
<accession>A0A7X8SII4</accession>
<dbReference type="RefSeq" id="WP_168881569.1">
    <property type="nucleotide sequence ID" value="NZ_JABAIL010000002.1"/>
</dbReference>
<dbReference type="EMBL" id="JABAIL010000002">
    <property type="protein sequence ID" value="NLR90855.1"/>
    <property type="molecule type" value="Genomic_DNA"/>
</dbReference>
<comment type="caution">
    <text evidence="3">The sequence shown here is derived from an EMBL/GenBank/DDBJ whole genome shotgun (WGS) entry which is preliminary data.</text>
</comment>
<evidence type="ECO:0000313" key="3">
    <source>
        <dbReference type="EMBL" id="NLR90855.1"/>
    </source>
</evidence>
<reference evidence="3 4" key="1">
    <citation type="submission" date="2020-04" db="EMBL/GenBank/DDBJ databases">
        <title>Flammeovirga sp. SR4, a novel species isolated from seawater.</title>
        <authorList>
            <person name="Wang X."/>
        </authorList>
    </citation>
    <scope>NUCLEOTIDE SEQUENCE [LARGE SCALE GENOMIC DNA]</scope>
    <source>
        <strain evidence="3 4">SR4</strain>
    </source>
</reference>
<evidence type="ECO:0000256" key="1">
    <source>
        <dbReference type="ARBA" id="ARBA00023267"/>
    </source>
</evidence>
<name>A0A7X8SII4_9BACT</name>
<dbReference type="Proteomes" id="UP000585050">
    <property type="component" value="Unassembled WGS sequence"/>
</dbReference>
<evidence type="ECO:0000259" key="2">
    <source>
        <dbReference type="PROSITE" id="PS50968"/>
    </source>
</evidence>
<dbReference type="PROSITE" id="PS50968">
    <property type="entry name" value="BIOTINYL_LIPOYL"/>
    <property type="match status" value="1"/>
</dbReference>
<dbReference type="InterPro" id="IPR050709">
    <property type="entry name" value="Biotin_Carboxyl_Carrier/Decarb"/>
</dbReference>